<dbReference type="Pfam" id="PF08494">
    <property type="entry name" value="DEAD_assoc"/>
    <property type="match status" value="1"/>
</dbReference>
<dbReference type="InterPro" id="IPR013701">
    <property type="entry name" value="Lhr-like_DEAD/DEAH_assoc"/>
</dbReference>
<dbReference type="SUPFAM" id="SSF52540">
    <property type="entry name" value="P-loop containing nucleoside triphosphate hydrolases"/>
    <property type="match status" value="1"/>
</dbReference>
<dbReference type="SMART" id="SM00487">
    <property type="entry name" value="DEXDc"/>
    <property type="match status" value="1"/>
</dbReference>
<evidence type="ECO:0000256" key="2">
    <source>
        <dbReference type="ARBA" id="ARBA00022763"/>
    </source>
</evidence>
<keyword evidence="3" id="KW-0378">Hydrolase</keyword>
<name>A0A1J5U5I7_9ARCH</name>
<evidence type="ECO:0000256" key="1">
    <source>
        <dbReference type="ARBA" id="ARBA00022741"/>
    </source>
</evidence>
<accession>A0A1J5U5I7</accession>
<dbReference type="GO" id="GO:0004386">
    <property type="term" value="F:helicase activity"/>
    <property type="evidence" value="ECO:0007669"/>
    <property type="project" value="UniProtKB-KW"/>
</dbReference>
<reference evidence="11 12" key="1">
    <citation type="submission" date="2016-08" db="EMBL/GenBank/DDBJ databases">
        <title>New Insights into Marine Group III Euryarchaeota, from dark to light.</title>
        <authorList>
            <person name="Haro-Moreno J.M."/>
            <person name="Rodriguez-Valera F."/>
            <person name="Lopez-Garcia P."/>
            <person name="Moreira D."/>
            <person name="Martin-Cuadrado A.B."/>
        </authorList>
    </citation>
    <scope>NUCLEOTIDE SEQUENCE [LARGE SCALE GENOMIC DNA]</scope>
    <source>
        <strain evidence="11">CG-Epi1</strain>
    </source>
</reference>
<dbReference type="InterPro" id="IPR001650">
    <property type="entry name" value="Helicase_C-like"/>
</dbReference>
<protein>
    <recommendedName>
        <fullName evidence="13">ATP-dependent helicase</fullName>
    </recommendedName>
</protein>
<dbReference type="InterPro" id="IPR045628">
    <property type="entry name" value="Lhr_WH_dom"/>
</dbReference>
<evidence type="ECO:0000259" key="9">
    <source>
        <dbReference type="PROSITE" id="PS51192"/>
    </source>
</evidence>
<dbReference type="Proteomes" id="UP000183080">
    <property type="component" value="Unassembled WGS sequence"/>
</dbReference>
<keyword evidence="2" id="KW-0227">DNA damage</keyword>
<dbReference type="SMART" id="SM00490">
    <property type="entry name" value="HELICc"/>
    <property type="match status" value="1"/>
</dbReference>
<organism evidence="11 12">
    <name type="scientific">Marine Group III euryarchaeote CG-Epi1</name>
    <dbReference type="NCBI Taxonomy" id="1888995"/>
    <lineage>
        <taxon>Archaea</taxon>
        <taxon>Methanobacteriati</taxon>
        <taxon>Thermoplasmatota</taxon>
        <taxon>Thermoplasmata</taxon>
        <taxon>Candidatus Thermoprofundales</taxon>
    </lineage>
</organism>
<dbReference type="SUPFAM" id="SSF46785">
    <property type="entry name" value="Winged helix' DNA-binding domain"/>
    <property type="match status" value="2"/>
</dbReference>
<dbReference type="STRING" id="1888995.BD935_00520"/>
<dbReference type="GO" id="GO:0006281">
    <property type="term" value="P:DNA repair"/>
    <property type="evidence" value="ECO:0007669"/>
    <property type="project" value="UniProtKB-KW"/>
</dbReference>
<dbReference type="InterPro" id="IPR014001">
    <property type="entry name" value="Helicase_ATP-bd"/>
</dbReference>
<evidence type="ECO:0000256" key="6">
    <source>
        <dbReference type="ARBA" id="ARBA00023125"/>
    </source>
</evidence>
<sequence>MKNMVKYIKDRKSKGEILKTFEPIVRKWFNERFNDLTPPQAMAVPLIKNKENVLVSSPTGSGKTLTAFLSILNDFFKKYREGNFEEGVHAIYISPLKALANDIDRNLKQPLEEMMSLAEKLEMDVPDIKVAVRSGDTSLKERARMVRKPPHILITTPESLGLLLSSKKFRDHFRKTRYIILDEIHDLANNKRGTHLSLSVERLAEIIEEEPVRIGLSATQAPIEDIAGFLGGYEKNKPRPVNIVDVKERKHLDLKVLCPVDDLTLHSTEIINSKMYDMLVDLVKDHRTTLIFTNTRAGTESIAMQLKERGIEKLAAHHGSLSKEMRFDVETKLKAGEMDVVISSTSLELGIDIGYVDLVVQIGSPKSIAKGLQRIGRAGHALRAISKGRLVVFDSDDLIECAVLVKSAYEGQIDRVSIPEKATDVLAQSIIGMSLDKQWETDEMYKLISSAYPYRNLTKNEFLDVLDFLGGDALEKHGVYPKIWYDKNKKEIGIKRGSRQIYNMNIGTIPQEINYAVVLEGRGIQLGNLSEKFVENLSKNDIFVLGGRTYQYIESDRSTVVVKDGLGRKPTVPSWSGEMLPRSFDLSESVGKFRNELEEKLKNKDNDIEEWLNEVYKLDRGAARTVISHLDEQRKLCGFIPSDTNLLVEGYIDNRGRNGAIFHFPFGRRVNDALSRAFAFELGKEIGSSVRISLSDDAFLLTFPTRLAIEGLAERLMPENLEPLLRKAITNTEIFAQRFRHCANRSFMVLRNYKGREISLPRQQLRTSQVLEAINEVETFPMLEEAYREVLFDAFDLKNAQLVLDEVRSKRRKINYRTYSPIPSPLAHGLILSGLSDIVLMEDRSALLRELHSQVLGKVLEEDGGDKPRFEKELIDSYFNEKRPIIGDEESLLEAVKQIGGLYLLDDKEKSVYRMSDRASSEIQELAKRLIEDGSVESVWTGTKETLYSLPELVPYYKATYGKDEKLSASAKKTYSKIKENTKITSKKVADELHSNYLVSKKVETFAKRNVEKTLNYEKSLDWIIKKHIGFVGPRASEELAVELNLPEEIINQTLYELEEQGIVQGGNFSLGRKMPQYLLAEDVIYLEAQSHGGLEVVSEVTLREYIDKKLFRKFDSLQTLFEQYTDVSSPRIVFHRLKNPNLEEWWEWRDSDAILQGRFFAGRLRYVPANKIGMYQALFKREVKGKVQNLIIDMLRRSPPMTKSEIAKELEIKTEIIDGALRSLEEGLIIHRYNRHRNPWTTHNRYRLLSEYDPPENVIRSLMVDVLRSSGPLTFAELRRECGLPLDSARNIINQLQEEEIISRIIVVGATRLFTYCLTEELEEIKNTEEKNVTRVISWRDPMLTHIRREMYSSYGEAWTNPVIKGGMVSGYLESWAMSGLLDVREIILDENVSISEFLEGLDEFSQYQENFHSNIIRIKVFDGTKVPDLDEKIIEQFIKCGYQRIRDWLVKGPVLDLSYQERDISGYLLWRQRIHPERRFRNAHEAFREMGGIRSEYELSLRVQGRFFHPKDYGNEMELVQGVMIPGYSTYCNVRDAIVYRDARNEPPNPDDRRLLALAIDSKGLPREELYRRSGMDPDSFKQSLARLYQSLHLVRTTRGNYRTLPVNRLYEAEKARFVVVKRLIESFGIVSAEGLGMLLKGEIPMAELRKILYELEEDEVLVKGFFKEGSETLYWLLKDDIDLVKGHLFQGSFVLNQADRLAHYLNEEVKQKFGLGACNVIFNSTRMTGAFKMSKRGKDVIITEFVGTNHERHVIEAWCRQWRLSIDWELKSDEKVEV</sequence>
<dbReference type="GO" id="GO:0140097">
    <property type="term" value="F:catalytic activity, acting on DNA"/>
    <property type="evidence" value="ECO:0007669"/>
    <property type="project" value="UniProtKB-ARBA"/>
</dbReference>
<dbReference type="GO" id="GO:0005524">
    <property type="term" value="F:ATP binding"/>
    <property type="evidence" value="ECO:0007669"/>
    <property type="project" value="UniProtKB-KW"/>
</dbReference>
<dbReference type="PROSITE" id="PS51194">
    <property type="entry name" value="HELICASE_CTER"/>
    <property type="match status" value="1"/>
</dbReference>
<comment type="caution">
    <text evidence="11">The sequence shown here is derived from an EMBL/GenBank/DDBJ whole genome shotgun (WGS) entry which is preliminary data.</text>
</comment>
<evidence type="ECO:0000256" key="4">
    <source>
        <dbReference type="ARBA" id="ARBA00022806"/>
    </source>
</evidence>
<evidence type="ECO:0008006" key="13">
    <source>
        <dbReference type="Google" id="ProtNLM"/>
    </source>
</evidence>
<evidence type="ECO:0000259" key="10">
    <source>
        <dbReference type="PROSITE" id="PS51194"/>
    </source>
</evidence>
<evidence type="ECO:0000313" key="12">
    <source>
        <dbReference type="Proteomes" id="UP000183080"/>
    </source>
</evidence>
<evidence type="ECO:0000256" key="3">
    <source>
        <dbReference type="ARBA" id="ARBA00022801"/>
    </source>
</evidence>
<dbReference type="GO" id="GO:0003677">
    <property type="term" value="F:DNA binding"/>
    <property type="evidence" value="ECO:0007669"/>
    <property type="project" value="UniProtKB-KW"/>
</dbReference>
<dbReference type="NCBIfam" id="NF010338">
    <property type="entry name" value="PRK13767.1"/>
    <property type="match status" value="1"/>
</dbReference>
<keyword evidence="1" id="KW-0547">Nucleotide-binding</keyword>
<dbReference type="PANTHER" id="PTHR47962:SF6">
    <property type="entry name" value="LARGE HELICASE-RELATED PROTEIN"/>
    <property type="match status" value="1"/>
</dbReference>
<dbReference type="InterPro" id="IPR009351">
    <property type="entry name" value="AlkZ-like"/>
</dbReference>
<dbReference type="Pfam" id="PF00271">
    <property type="entry name" value="Helicase_C"/>
    <property type="match status" value="1"/>
</dbReference>
<dbReference type="EMBL" id="MIZA01000001">
    <property type="protein sequence ID" value="OIR21252.1"/>
    <property type="molecule type" value="Genomic_DNA"/>
</dbReference>
<keyword evidence="5" id="KW-0067">ATP-binding</keyword>
<dbReference type="InterPro" id="IPR011545">
    <property type="entry name" value="DEAD/DEAH_box_helicase_dom"/>
</dbReference>
<evidence type="ECO:0000313" key="11">
    <source>
        <dbReference type="EMBL" id="OIR21252.1"/>
    </source>
</evidence>
<keyword evidence="6" id="KW-0238">DNA-binding</keyword>
<feature type="domain" description="Helicase C-terminal" evidence="10">
    <location>
        <begin position="274"/>
        <end position="426"/>
    </location>
</feature>
<gene>
    <name evidence="11" type="ORF">BD935_00520</name>
</gene>
<dbReference type="PANTHER" id="PTHR47962">
    <property type="entry name" value="ATP-DEPENDENT HELICASE LHR-RELATED-RELATED"/>
    <property type="match status" value="1"/>
</dbReference>
<keyword evidence="4" id="KW-0347">Helicase</keyword>
<keyword evidence="7" id="KW-0234">DNA repair</keyword>
<dbReference type="Gene3D" id="3.40.50.300">
    <property type="entry name" value="P-loop containing nucleotide triphosphate hydrolases"/>
    <property type="match status" value="2"/>
</dbReference>
<feature type="domain" description="Helicase ATP-binding" evidence="9">
    <location>
        <begin position="44"/>
        <end position="238"/>
    </location>
</feature>
<dbReference type="GO" id="GO:0016887">
    <property type="term" value="F:ATP hydrolysis activity"/>
    <property type="evidence" value="ECO:0007669"/>
    <property type="project" value="TreeGrafter"/>
</dbReference>
<dbReference type="Pfam" id="PF19306">
    <property type="entry name" value="WHD_Lhr"/>
    <property type="match status" value="1"/>
</dbReference>
<evidence type="ECO:0000256" key="7">
    <source>
        <dbReference type="ARBA" id="ARBA00023204"/>
    </source>
</evidence>
<dbReference type="CDD" id="cd18796">
    <property type="entry name" value="SF2_C_LHR"/>
    <property type="match status" value="1"/>
</dbReference>
<dbReference type="CDD" id="cd17922">
    <property type="entry name" value="DEXHc_LHR-like"/>
    <property type="match status" value="1"/>
</dbReference>
<dbReference type="PROSITE" id="PS51192">
    <property type="entry name" value="HELICASE_ATP_BIND_1"/>
    <property type="match status" value="1"/>
</dbReference>
<dbReference type="Pfam" id="PF00270">
    <property type="entry name" value="DEAD"/>
    <property type="match status" value="1"/>
</dbReference>
<dbReference type="InterPro" id="IPR036390">
    <property type="entry name" value="WH_DNA-bd_sf"/>
</dbReference>
<evidence type="ECO:0000256" key="8">
    <source>
        <dbReference type="ARBA" id="ARBA00023235"/>
    </source>
</evidence>
<dbReference type="InterPro" id="IPR052511">
    <property type="entry name" value="ATP-dep_Helicase"/>
</dbReference>
<dbReference type="Pfam" id="PF06224">
    <property type="entry name" value="AlkZ-like"/>
    <property type="match status" value="1"/>
</dbReference>
<keyword evidence="8" id="KW-0413">Isomerase</keyword>
<dbReference type="InterPro" id="IPR027417">
    <property type="entry name" value="P-loop_NTPase"/>
</dbReference>
<evidence type="ECO:0000256" key="5">
    <source>
        <dbReference type="ARBA" id="ARBA00022840"/>
    </source>
</evidence>
<proteinExistence type="predicted"/>